<evidence type="ECO:0000256" key="3">
    <source>
        <dbReference type="ARBA" id="ARBA00022989"/>
    </source>
</evidence>
<organism evidence="6 7">
    <name type="scientific">Pararhizobium mangrovi</name>
    <dbReference type="NCBI Taxonomy" id="2590452"/>
    <lineage>
        <taxon>Bacteria</taxon>
        <taxon>Pseudomonadati</taxon>
        <taxon>Pseudomonadota</taxon>
        <taxon>Alphaproteobacteria</taxon>
        <taxon>Hyphomicrobiales</taxon>
        <taxon>Rhizobiaceae</taxon>
        <taxon>Rhizobium/Agrobacterium group</taxon>
        <taxon>Pararhizobium</taxon>
    </lineage>
</organism>
<evidence type="ECO:0000259" key="5">
    <source>
        <dbReference type="Pfam" id="PF06803"/>
    </source>
</evidence>
<dbReference type="Proteomes" id="UP000320314">
    <property type="component" value="Unassembled WGS sequence"/>
</dbReference>
<dbReference type="GO" id="GO:0012505">
    <property type="term" value="C:endomembrane system"/>
    <property type="evidence" value="ECO:0007669"/>
    <property type="project" value="UniProtKB-SubCell"/>
</dbReference>
<keyword evidence="7" id="KW-1185">Reference proteome</keyword>
<protein>
    <submittedName>
        <fullName evidence="6">DUF1232 domain-containing protein</fullName>
    </submittedName>
</protein>
<dbReference type="RefSeq" id="WP_141167440.1">
    <property type="nucleotide sequence ID" value="NZ_VHLH01000024.1"/>
</dbReference>
<dbReference type="AlphaFoldDB" id="A0A506U506"/>
<dbReference type="InterPro" id="IPR016983">
    <property type="entry name" value="UCP031804"/>
</dbReference>
<keyword evidence="2" id="KW-0812">Transmembrane</keyword>
<dbReference type="Pfam" id="PF06803">
    <property type="entry name" value="DUF1232"/>
    <property type="match status" value="1"/>
</dbReference>
<comment type="subcellular location">
    <subcellularLocation>
        <location evidence="1">Endomembrane system</location>
        <topology evidence="1">Multi-pass membrane protein</topology>
    </subcellularLocation>
</comment>
<keyword evidence="4" id="KW-0472">Membrane</keyword>
<dbReference type="OrthoDB" id="9813247at2"/>
<sequence>MDDVKIGEILEPGDEATQERQKERVQARFWKTLKSAARQVPFMRDVVAAYYCAMDPNTPMRVRGILLGALAYFVIPTDIVPDFIAFFGFTDDMAVLAAAISAIRGHITQAHYDAAEEALAEHDDLAGRRSS</sequence>
<evidence type="ECO:0000313" key="7">
    <source>
        <dbReference type="Proteomes" id="UP000320314"/>
    </source>
</evidence>
<name>A0A506U506_9HYPH</name>
<evidence type="ECO:0000313" key="6">
    <source>
        <dbReference type="EMBL" id="TPW26997.1"/>
    </source>
</evidence>
<reference evidence="6 7" key="1">
    <citation type="submission" date="2019-06" db="EMBL/GenBank/DDBJ databases">
        <authorList>
            <person name="Li M."/>
        </authorList>
    </citation>
    <scope>NUCLEOTIDE SEQUENCE [LARGE SCALE GENOMIC DNA]</scope>
    <source>
        <strain evidence="6 7">BGMRC6574</strain>
    </source>
</reference>
<evidence type="ECO:0000256" key="4">
    <source>
        <dbReference type="ARBA" id="ARBA00023136"/>
    </source>
</evidence>
<proteinExistence type="predicted"/>
<evidence type="ECO:0000256" key="2">
    <source>
        <dbReference type="ARBA" id="ARBA00022692"/>
    </source>
</evidence>
<feature type="domain" description="DUF1232" evidence="5">
    <location>
        <begin position="63"/>
        <end position="97"/>
    </location>
</feature>
<evidence type="ECO:0000256" key="1">
    <source>
        <dbReference type="ARBA" id="ARBA00004127"/>
    </source>
</evidence>
<gene>
    <name evidence="6" type="ORF">FJU11_12695</name>
</gene>
<comment type="caution">
    <text evidence="6">The sequence shown here is derived from an EMBL/GenBank/DDBJ whole genome shotgun (WGS) entry which is preliminary data.</text>
</comment>
<keyword evidence="3" id="KW-1133">Transmembrane helix</keyword>
<accession>A0A506U506</accession>
<dbReference type="EMBL" id="VHLH01000024">
    <property type="protein sequence ID" value="TPW26997.1"/>
    <property type="molecule type" value="Genomic_DNA"/>
</dbReference>
<dbReference type="PIRSF" id="PIRSF031804">
    <property type="entry name" value="UCP031804"/>
    <property type="match status" value="1"/>
</dbReference>
<dbReference type="InterPro" id="IPR010652">
    <property type="entry name" value="DUF1232"/>
</dbReference>